<reference evidence="10" key="1">
    <citation type="submission" date="2022-07" db="EMBL/GenBank/DDBJ databases">
        <title>Genome Sequence of Agrocybe chaxingu.</title>
        <authorList>
            <person name="Buettner E."/>
        </authorList>
    </citation>
    <scope>NUCLEOTIDE SEQUENCE</scope>
    <source>
        <strain evidence="10">MP-N11</strain>
    </source>
</reference>
<dbReference type="PANTHER" id="PTHR12147:SF26">
    <property type="entry name" value="PEPTIDASE M28 DOMAIN-CONTAINING PROTEIN"/>
    <property type="match status" value="1"/>
</dbReference>
<dbReference type="Gene3D" id="3.40.630.10">
    <property type="entry name" value="Zn peptidases"/>
    <property type="match status" value="1"/>
</dbReference>
<evidence type="ECO:0000256" key="7">
    <source>
        <dbReference type="RuleBase" id="RU361240"/>
    </source>
</evidence>
<evidence type="ECO:0000256" key="5">
    <source>
        <dbReference type="ARBA" id="ARBA00022801"/>
    </source>
</evidence>
<dbReference type="InterPro" id="IPR007484">
    <property type="entry name" value="Peptidase_M28"/>
</dbReference>
<dbReference type="GO" id="GO:0046872">
    <property type="term" value="F:metal ion binding"/>
    <property type="evidence" value="ECO:0007669"/>
    <property type="project" value="UniProtKB-KW"/>
</dbReference>
<dbReference type="CDD" id="cd02130">
    <property type="entry name" value="PA_ScAPY_like"/>
    <property type="match status" value="1"/>
</dbReference>
<dbReference type="EC" id="3.4.-.-" evidence="7"/>
<dbReference type="Pfam" id="PF02225">
    <property type="entry name" value="PA"/>
    <property type="match status" value="1"/>
</dbReference>
<dbReference type="SUPFAM" id="SSF52025">
    <property type="entry name" value="PA domain"/>
    <property type="match status" value="1"/>
</dbReference>
<feature type="domain" description="Peptidase M28" evidence="9">
    <location>
        <begin position="177"/>
        <end position="305"/>
    </location>
</feature>
<accession>A0A9W8JV85</accession>
<dbReference type="Pfam" id="PF04389">
    <property type="entry name" value="Peptidase_M28"/>
    <property type="match status" value="1"/>
</dbReference>
<gene>
    <name evidence="10" type="ORF">NLJ89_g12218</name>
</gene>
<keyword evidence="3 7" id="KW-0645">Protease</keyword>
<dbReference type="EMBL" id="JANKHO010003730">
    <property type="protein sequence ID" value="KAJ3481389.1"/>
    <property type="molecule type" value="Genomic_DNA"/>
</dbReference>
<keyword evidence="4 7" id="KW-0479">Metal-binding</keyword>
<comment type="similarity">
    <text evidence="2">Belongs to the peptidase M28 family. M28B subfamily.</text>
</comment>
<dbReference type="GO" id="GO:0008235">
    <property type="term" value="F:metalloexopeptidase activity"/>
    <property type="evidence" value="ECO:0007669"/>
    <property type="project" value="InterPro"/>
</dbReference>
<sequence length="330" mass="34624">MPGSGSSSPNSPTAPGPSTGYYDTELQTFPYLYSQGSATFAANGTDYDTDWFTYGPAGDVSAPLIVVSNLGCEAADYPAAVAGNIALISRGTCEFGHKTALAGAAGAAGAIIYNNAPGSIGGGTLGAISRPDVGPYVPVASLTGVDGSALVATINAGSEVVGNIHVEAVNEERYTSNVFATSKGGDKNNIVVAGGHTDSVPAGPGINDDGSGSIGILEIALQLPKWKVNNAIRFAFWTAEEFGLVGSEYYVTNLPEEERQKIALYLNFDMIASPNTAYFIYDGDGSAFNLTGPPGSAHIEKTFEDFYVKSKRLRAFPRCRHPCWRSLHWR</sequence>
<dbReference type="Proteomes" id="UP001148786">
    <property type="component" value="Unassembled WGS sequence"/>
</dbReference>
<evidence type="ECO:0000256" key="4">
    <source>
        <dbReference type="ARBA" id="ARBA00022723"/>
    </source>
</evidence>
<dbReference type="InterPro" id="IPR045175">
    <property type="entry name" value="M28_fam"/>
</dbReference>
<name>A0A9W8JV85_9AGAR</name>
<dbReference type="InterPro" id="IPR046450">
    <property type="entry name" value="PA_dom_sf"/>
</dbReference>
<evidence type="ECO:0000313" key="11">
    <source>
        <dbReference type="Proteomes" id="UP001148786"/>
    </source>
</evidence>
<feature type="domain" description="PA" evidence="8">
    <location>
        <begin position="60"/>
        <end position="150"/>
    </location>
</feature>
<evidence type="ECO:0000259" key="9">
    <source>
        <dbReference type="Pfam" id="PF04389"/>
    </source>
</evidence>
<dbReference type="OrthoDB" id="10013407at2759"/>
<keyword evidence="6 7" id="KW-0862">Zinc</keyword>
<evidence type="ECO:0000259" key="8">
    <source>
        <dbReference type="Pfam" id="PF02225"/>
    </source>
</evidence>
<dbReference type="Gene3D" id="3.50.30.30">
    <property type="match status" value="1"/>
</dbReference>
<keyword evidence="5 7" id="KW-0378">Hydrolase</keyword>
<evidence type="ECO:0000256" key="1">
    <source>
        <dbReference type="ARBA" id="ARBA00001947"/>
    </source>
</evidence>
<evidence type="ECO:0000313" key="10">
    <source>
        <dbReference type="EMBL" id="KAJ3481389.1"/>
    </source>
</evidence>
<dbReference type="GO" id="GO:0006508">
    <property type="term" value="P:proteolysis"/>
    <property type="evidence" value="ECO:0007669"/>
    <property type="project" value="UniProtKB-KW"/>
</dbReference>
<organism evidence="10 11">
    <name type="scientific">Agrocybe chaxingu</name>
    <dbReference type="NCBI Taxonomy" id="84603"/>
    <lineage>
        <taxon>Eukaryota</taxon>
        <taxon>Fungi</taxon>
        <taxon>Dikarya</taxon>
        <taxon>Basidiomycota</taxon>
        <taxon>Agaricomycotina</taxon>
        <taxon>Agaricomycetes</taxon>
        <taxon>Agaricomycetidae</taxon>
        <taxon>Agaricales</taxon>
        <taxon>Agaricineae</taxon>
        <taxon>Strophariaceae</taxon>
        <taxon>Agrocybe</taxon>
    </lineage>
</organism>
<evidence type="ECO:0000256" key="6">
    <source>
        <dbReference type="ARBA" id="ARBA00022833"/>
    </source>
</evidence>
<evidence type="ECO:0000256" key="3">
    <source>
        <dbReference type="ARBA" id="ARBA00022670"/>
    </source>
</evidence>
<proteinExistence type="inferred from homology"/>
<evidence type="ECO:0000256" key="2">
    <source>
        <dbReference type="ARBA" id="ARBA00005634"/>
    </source>
</evidence>
<protein>
    <recommendedName>
        <fullName evidence="7">Peptide hydrolase</fullName>
        <ecNumber evidence="7">3.4.-.-</ecNumber>
    </recommendedName>
</protein>
<dbReference type="SUPFAM" id="SSF53187">
    <property type="entry name" value="Zn-dependent exopeptidases"/>
    <property type="match status" value="1"/>
</dbReference>
<comment type="caution">
    <text evidence="10">The sequence shown here is derived from an EMBL/GenBank/DDBJ whole genome shotgun (WGS) entry which is preliminary data.</text>
</comment>
<dbReference type="AlphaFoldDB" id="A0A9W8JV85"/>
<keyword evidence="11" id="KW-1185">Reference proteome</keyword>
<comment type="cofactor">
    <cofactor evidence="1">
        <name>Zn(2+)</name>
        <dbReference type="ChEBI" id="CHEBI:29105"/>
    </cofactor>
</comment>
<dbReference type="PANTHER" id="PTHR12147">
    <property type="entry name" value="METALLOPEPTIDASE M28 FAMILY MEMBER"/>
    <property type="match status" value="1"/>
</dbReference>
<dbReference type="InterPro" id="IPR003137">
    <property type="entry name" value="PA_domain"/>
</dbReference>